<dbReference type="GO" id="GO:0000287">
    <property type="term" value="F:magnesium ion binding"/>
    <property type="evidence" value="ECO:0007669"/>
    <property type="project" value="TreeGrafter"/>
</dbReference>
<keyword evidence="3" id="KW-0460">Magnesium</keyword>
<dbReference type="GO" id="GO:0010333">
    <property type="term" value="F:terpene synthase activity"/>
    <property type="evidence" value="ECO:0007669"/>
    <property type="project" value="InterPro"/>
</dbReference>
<sequence length="222" mass="25460">MASFATIWLPATPKIWPPSTAETMPAQIKPPWCCRKSNTKKNGEALLRILLEFLNHLSLESIVDQDGQEISHHLRQAWEKWLLEWYSNGDRHKGEAELLAHMINVTAGHPFSEELLSHTQYKRLSGLINKVCYKLSSYQKDKVANNCSHNITSYANYCLTTPEIEAEMQEVVQLVLHNSNDDIHSDIKQTFLTIAKSFYYAAYCDHGTINFHIAKVLFDRVV</sequence>
<dbReference type="Proteomes" id="UP000811246">
    <property type="component" value="Chromosome 8"/>
</dbReference>
<dbReference type="GO" id="GO:0009686">
    <property type="term" value="P:gibberellin biosynthetic process"/>
    <property type="evidence" value="ECO:0007669"/>
    <property type="project" value="TreeGrafter"/>
</dbReference>
<accession>A0A922EC24</accession>
<organism evidence="4 5">
    <name type="scientific">Carya illinoinensis</name>
    <name type="common">Pecan</name>
    <dbReference type="NCBI Taxonomy" id="32201"/>
    <lineage>
        <taxon>Eukaryota</taxon>
        <taxon>Viridiplantae</taxon>
        <taxon>Streptophyta</taxon>
        <taxon>Embryophyta</taxon>
        <taxon>Tracheophyta</taxon>
        <taxon>Spermatophyta</taxon>
        <taxon>Magnoliopsida</taxon>
        <taxon>eudicotyledons</taxon>
        <taxon>Gunneridae</taxon>
        <taxon>Pentapetalae</taxon>
        <taxon>rosids</taxon>
        <taxon>fabids</taxon>
        <taxon>Fagales</taxon>
        <taxon>Juglandaceae</taxon>
        <taxon>Carya</taxon>
    </lineage>
</organism>
<comment type="cofactor">
    <cofactor evidence="1">
        <name>Mg(2+)</name>
        <dbReference type="ChEBI" id="CHEBI:18420"/>
    </cofactor>
</comment>
<evidence type="ECO:0000256" key="3">
    <source>
        <dbReference type="ARBA" id="ARBA00022842"/>
    </source>
</evidence>
<dbReference type="PANTHER" id="PTHR31739:SF4">
    <property type="entry name" value="ENT-COPALYL DIPHOSPHATE SYNTHASE, CHLOROPLASTIC"/>
    <property type="match status" value="1"/>
</dbReference>
<evidence type="ECO:0000256" key="2">
    <source>
        <dbReference type="ARBA" id="ARBA00022723"/>
    </source>
</evidence>
<dbReference type="InterPro" id="IPR050148">
    <property type="entry name" value="Terpene_synthase-like"/>
</dbReference>
<evidence type="ECO:0000313" key="4">
    <source>
        <dbReference type="EMBL" id="KAG6700315.1"/>
    </source>
</evidence>
<dbReference type="PANTHER" id="PTHR31739">
    <property type="entry name" value="ENT-COPALYL DIPHOSPHATE SYNTHASE, CHLOROPLASTIC"/>
    <property type="match status" value="1"/>
</dbReference>
<gene>
    <name evidence="4" type="ORF">I3842_08G106400</name>
</gene>
<keyword evidence="2" id="KW-0479">Metal-binding</keyword>
<comment type="caution">
    <text evidence="4">The sequence shown here is derived from an EMBL/GenBank/DDBJ whole genome shotgun (WGS) entry which is preliminary data.</text>
</comment>
<evidence type="ECO:0000313" key="5">
    <source>
        <dbReference type="Proteomes" id="UP000811246"/>
    </source>
</evidence>
<name>A0A922EC24_CARIL</name>
<reference evidence="4" key="1">
    <citation type="submission" date="2021-01" db="EMBL/GenBank/DDBJ databases">
        <authorList>
            <person name="Lovell J.T."/>
            <person name="Bentley N."/>
            <person name="Bhattarai G."/>
            <person name="Jenkins J.W."/>
            <person name="Sreedasyam A."/>
            <person name="Alarcon Y."/>
            <person name="Bock C."/>
            <person name="Boston L."/>
            <person name="Carlson J."/>
            <person name="Cervantes K."/>
            <person name="Clermont K."/>
            <person name="Krom N."/>
            <person name="Kubenka K."/>
            <person name="Mamidi S."/>
            <person name="Mattison C."/>
            <person name="Monteros M."/>
            <person name="Pisani C."/>
            <person name="Plott C."/>
            <person name="Rajasekar S."/>
            <person name="Rhein H.S."/>
            <person name="Rohla C."/>
            <person name="Song M."/>
            <person name="Hilaire R.S."/>
            <person name="Shu S."/>
            <person name="Wells L."/>
            <person name="Wang X."/>
            <person name="Webber J."/>
            <person name="Heerema R.J."/>
            <person name="Klein P."/>
            <person name="Conner P."/>
            <person name="Grauke L."/>
            <person name="Grimwood J."/>
            <person name="Schmutz J."/>
            <person name="Randall J.J."/>
        </authorList>
    </citation>
    <scope>NUCLEOTIDE SEQUENCE</scope>
    <source>
        <tissue evidence="4">Leaf</tissue>
    </source>
</reference>
<protein>
    <submittedName>
        <fullName evidence="4">Uncharacterized protein</fullName>
    </submittedName>
</protein>
<dbReference type="AlphaFoldDB" id="A0A922EC24"/>
<evidence type="ECO:0000256" key="1">
    <source>
        <dbReference type="ARBA" id="ARBA00001946"/>
    </source>
</evidence>
<dbReference type="EMBL" id="CM031832">
    <property type="protein sequence ID" value="KAG6700315.1"/>
    <property type="molecule type" value="Genomic_DNA"/>
</dbReference>
<dbReference type="GO" id="GO:0009507">
    <property type="term" value="C:chloroplast"/>
    <property type="evidence" value="ECO:0007669"/>
    <property type="project" value="TreeGrafter"/>
</dbReference>
<proteinExistence type="predicted"/>